<evidence type="ECO:0000259" key="7">
    <source>
        <dbReference type="Pfam" id="PF07967"/>
    </source>
</evidence>
<dbReference type="STRING" id="1555241.A0A4P9X5X2"/>
<reference evidence="10" key="1">
    <citation type="journal article" date="2018" name="Nat. Microbiol.">
        <title>Leveraging single-cell genomics to expand the fungal tree of life.</title>
        <authorList>
            <person name="Ahrendt S.R."/>
            <person name="Quandt C.A."/>
            <person name="Ciobanu D."/>
            <person name="Clum A."/>
            <person name="Salamov A."/>
            <person name="Andreopoulos B."/>
            <person name="Cheng J.F."/>
            <person name="Woyke T."/>
            <person name="Pelin A."/>
            <person name="Henrissat B."/>
            <person name="Reynolds N.K."/>
            <person name="Benny G.L."/>
            <person name="Smith M.E."/>
            <person name="James T.Y."/>
            <person name="Grigoriev I.V."/>
        </authorList>
    </citation>
    <scope>NUCLEOTIDE SEQUENCE [LARGE SCALE GENOMIC DNA]</scope>
    <source>
        <strain evidence="10">ATCC 52028</strain>
    </source>
</reference>
<organism evidence="9 10">
    <name type="scientific">Caulochytrium protostelioides</name>
    <dbReference type="NCBI Taxonomy" id="1555241"/>
    <lineage>
        <taxon>Eukaryota</taxon>
        <taxon>Fungi</taxon>
        <taxon>Fungi incertae sedis</taxon>
        <taxon>Chytridiomycota</taxon>
        <taxon>Chytridiomycota incertae sedis</taxon>
        <taxon>Chytridiomycetes</taxon>
        <taxon>Caulochytriales</taxon>
        <taxon>Caulochytriaceae</taxon>
        <taxon>Caulochytrium</taxon>
    </lineage>
</organism>
<evidence type="ECO:0000259" key="8">
    <source>
        <dbReference type="Pfam" id="PF08600"/>
    </source>
</evidence>
<dbReference type="EMBL" id="ML014218">
    <property type="protein sequence ID" value="RKP00391.1"/>
    <property type="molecule type" value="Genomic_DNA"/>
</dbReference>
<dbReference type="AlphaFoldDB" id="A0A4P9X5X2"/>
<feature type="compositionally biased region" description="Low complexity" evidence="6">
    <location>
        <begin position="33"/>
        <end position="62"/>
    </location>
</feature>
<dbReference type="OrthoDB" id="614844at2759"/>
<evidence type="ECO:0000313" key="10">
    <source>
        <dbReference type="Proteomes" id="UP000274922"/>
    </source>
</evidence>
<keyword evidence="5" id="KW-0539">Nucleus</keyword>
<dbReference type="GO" id="GO:0008270">
    <property type="term" value="F:zinc ion binding"/>
    <property type="evidence" value="ECO:0007669"/>
    <property type="project" value="UniProtKB-KW"/>
</dbReference>
<evidence type="ECO:0000313" key="9">
    <source>
        <dbReference type="EMBL" id="RKP00391.1"/>
    </source>
</evidence>
<evidence type="ECO:0000256" key="5">
    <source>
        <dbReference type="ARBA" id="ARBA00023242"/>
    </source>
</evidence>
<evidence type="ECO:0000256" key="3">
    <source>
        <dbReference type="ARBA" id="ARBA00022771"/>
    </source>
</evidence>
<dbReference type="InterPro" id="IPR013909">
    <property type="entry name" value="NuBaID_C"/>
</dbReference>
<dbReference type="PANTHER" id="PTHR15835:SF6">
    <property type="entry name" value="ZINC FINGER C3HC-TYPE PROTEIN 1"/>
    <property type="match status" value="1"/>
</dbReference>
<dbReference type="PANTHER" id="PTHR15835">
    <property type="entry name" value="NUCLEAR-INTERACTING PARTNER OF ALK"/>
    <property type="match status" value="1"/>
</dbReference>
<protein>
    <submittedName>
        <fullName evidence="9">Uncharacterized protein</fullName>
    </submittedName>
</protein>
<sequence>MSTAPSSPSPTARRLALTKRRCDEALAQLDRAVPVPSSAAPSAAAPSAAAPSPLSARTAPSAEDAASTGAASSFEISDRLLRQRLQTFSPLFWFDKPPALAPPVAARHGWQCIGTDALQCSVCRKRLVVALDGPAASPPPAGACVLDDDALEADLADRARAALAAQFARQLATAHADTCPWRSTHLPAQSYAWPWRLSRAAQVDAYRARALRLRRDPRRADGLAQRWRARRLGPRLPRATVAQLVAIIRSPSAAPESDAVAQLAGTALAALCGWQGGPDVGQLECRLCLRRLMLSPLATATATTTSDRPTGRCDNGEADNDTDTDVEGDEDGPGVQDNEDGKDVLDLVDAHRWFCPWIVVASSIPGPGPAAAPSTPDDHVGAVPGALVGTTGWQTLGRMLLEGARPEKRLPPDTTESDHKATQMQRYRAIKQLLDFHR</sequence>
<name>A0A4P9X5X2_9FUNG</name>
<dbReference type="GO" id="GO:0005634">
    <property type="term" value="C:nucleus"/>
    <property type="evidence" value="ECO:0007669"/>
    <property type="project" value="UniProtKB-SubCell"/>
</dbReference>
<feature type="domain" description="C3HC-type" evidence="7">
    <location>
        <begin position="81"/>
        <end position="208"/>
    </location>
</feature>
<keyword evidence="4" id="KW-0862">Zinc</keyword>
<keyword evidence="2" id="KW-0479">Metal-binding</keyword>
<evidence type="ECO:0000256" key="1">
    <source>
        <dbReference type="ARBA" id="ARBA00004123"/>
    </source>
</evidence>
<dbReference type="Pfam" id="PF07967">
    <property type="entry name" value="zf-C3HC"/>
    <property type="match status" value="1"/>
</dbReference>
<keyword evidence="3" id="KW-0863">Zinc-finger</keyword>
<evidence type="ECO:0000256" key="2">
    <source>
        <dbReference type="ARBA" id="ARBA00022723"/>
    </source>
</evidence>
<feature type="region of interest" description="Disordered" evidence="6">
    <location>
        <begin position="33"/>
        <end position="70"/>
    </location>
</feature>
<dbReference type="Pfam" id="PF08600">
    <property type="entry name" value="NuBaID_C"/>
    <property type="match status" value="1"/>
</dbReference>
<keyword evidence="10" id="KW-1185">Reference proteome</keyword>
<evidence type="ECO:0000256" key="6">
    <source>
        <dbReference type="SAM" id="MobiDB-lite"/>
    </source>
</evidence>
<comment type="subcellular location">
    <subcellularLocation>
        <location evidence="1">Nucleus</location>
    </subcellularLocation>
</comment>
<dbReference type="Proteomes" id="UP000274922">
    <property type="component" value="Unassembled WGS sequence"/>
</dbReference>
<proteinExistence type="predicted"/>
<feature type="compositionally biased region" description="Acidic residues" evidence="6">
    <location>
        <begin position="316"/>
        <end position="338"/>
    </location>
</feature>
<dbReference type="InterPro" id="IPR012935">
    <property type="entry name" value="NuBaID_N"/>
</dbReference>
<accession>A0A4P9X5X2</accession>
<feature type="domain" description="NuBaID C-terminal" evidence="8">
    <location>
        <begin position="269"/>
        <end position="362"/>
    </location>
</feature>
<feature type="region of interest" description="Disordered" evidence="6">
    <location>
        <begin position="300"/>
        <end position="341"/>
    </location>
</feature>
<evidence type="ECO:0000256" key="4">
    <source>
        <dbReference type="ARBA" id="ARBA00022833"/>
    </source>
</evidence>
<gene>
    <name evidence="9" type="ORF">CXG81DRAFT_19639</name>
</gene>